<dbReference type="InterPro" id="IPR022039">
    <property type="entry name" value="MKT1_C"/>
</dbReference>
<dbReference type="Pfam" id="PF12247">
    <property type="entry name" value="MKT1_N"/>
    <property type="match status" value="1"/>
</dbReference>
<dbReference type="Gene3D" id="3.40.50.1010">
    <property type="entry name" value="5'-nuclease"/>
    <property type="match status" value="1"/>
</dbReference>
<accession>A0A099NUP7</accession>
<evidence type="ECO:0000259" key="3">
    <source>
        <dbReference type="Pfam" id="PF12246"/>
    </source>
</evidence>
<comment type="caution">
    <text evidence="5">The sequence shown here is derived from an EMBL/GenBank/DDBJ whole genome shotgun (WGS) entry which is preliminary data.</text>
</comment>
<feature type="domain" description="Post-transcriptional regulator MKT1 C-terminal" evidence="3">
    <location>
        <begin position="480"/>
        <end position="716"/>
    </location>
</feature>
<dbReference type="AlphaFoldDB" id="A0A099NUP7"/>
<name>A0A099NUP7_PICKU</name>
<evidence type="ECO:0000313" key="6">
    <source>
        <dbReference type="Proteomes" id="UP000029867"/>
    </source>
</evidence>
<dbReference type="InterPro" id="IPR022040">
    <property type="entry name" value="MKT1_N"/>
</dbReference>
<organism evidence="5 6">
    <name type="scientific">Pichia kudriavzevii</name>
    <name type="common">Yeast</name>
    <name type="synonym">Issatchenkia orientalis</name>
    <dbReference type="NCBI Taxonomy" id="4909"/>
    <lineage>
        <taxon>Eukaryota</taxon>
        <taxon>Fungi</taxon>
        <taxon>Dikarya</taxon>
        <taxon>Ascomycota</taxon>
        <taxon>Saccharomycotina</taxon>
        <taxon>Pichiomycetes</taxon>
        <taxon>Pichiales</taxon>
        <taxon>Pichiaceae</taxon>
        <taxon>Pichia</taxon>
    </lineage>
</organism>
<keyword evidence="1" id="KW-0810">Translation regulation</keyword>
<dbReference type="eggNOG" id="ENOG502QVHA">
    <property type="taxonomic scope" value="Eukaryota"/>
</dbReference>
<dbReference type="VEuPathDB" id="FungiDB:C5L36_0B02940"/>
<reference evidence="6" key="1">
    <citation type="journal article" date="2014" name="Microb. Cell Fact.">
        <title>Exploiting Issatchenkia orientalis SD108 for succinic acid production.</title>
        <authorList>
            <person name="Xiao H."/>
            <person name="Shao Z."/>
            <person name="Jiang Y."/>
            <person name="Dole S."/>
            <person name="Zhao H."/>
        </authorList>
    </citation>
    <scope>NUCLEOTIDE SEQUENCE [LARGE SCALE GENOMIC DNA]</scope>
    <source>
        <strain evidence="6">SD108</strain>
    </source>
</reference>
<dbReference type="HOGENOM" id="CLU_378548_0_0_1"/>
<dbReference type="SUPFAM" id="SSF88723">
    <property type="entry name" value="PIN domain-like"/>
    <property type="match status" value="1"/>
</dbReference>
<sequence>MPIRTLQYSAEISSLDDLKNAVIGIDIQHYINVLLPPGTDPTFEAIGGFPISLKSRIIADAQHMESLDIKPVYVFPGIKPITQFSYLQQPELQYEKHLKASWKTKVANPEADISFRDLSNPYLIRLLMDEIMIILHENELEYLVAPYTQHHQLLYMLEAGVINAIYSSNDCLLLERLDNFIVDIDFTNKKFQFLSSKQIIGGFNLDFKRFRDIAMLLGNVFQPFELKPPTTTFHELVHTTRQGFNALSSLSTSKDDSSKLTHFINGCTILDFCPVLRINGKVESFCIALGDSVISSASNNDAGKNVKAKLPRGLNEVFGFHFPQELYFYQSIGMNIFPLIESFITSDYIERLPLDMKTDPIYEKIILDHKSMEMKEVLFNLFTSTLHRFFQHKKVNLKSYYTSTHRLNLIDFKSAQVSNVSNLIVRHSSAKSFDLALFLNSLNDEFIYESTVANPKEVSQGLGNIFTNYELISSSLLGTLVHYGFIELREKNFRLSKWGTTLVKFIGKHNVDIETILLLCVFFQRTPNLDMKSLSASNDLDSLNDVVDDLGTLNLIAQFATLYKIKEFKVGNYKGPVSNSLLHFNSIMSALHNEIKNFVIVDTLNLLLRNKNDIDKFNRSHEDWCSLVSELPFKMPLSNTVIGLIVEKSIESFVLSENFKVELDAELLPFTVIVQNPSKEALHALKFVISVCDLVYLLFENGLASEAVKSKFESVRMVTDKLISKF</sequence>
<feature type="domain" description="Post-transcriptional regulator MKT1 N-terminal" evidence="4">
    <location>
        <begin position="311"/>
        <end position="401"/>
    </location>
</feature>
<evidence type="ECO:0000259" key="4">
    <source>
        <dbReference type="Pfam" id="PF12247"/>
    </source>
</evidence>
<comment type="similarity">
    <text evidence="2">Belongs to the XPG/RAD2 endonuclease family.</text>
</comment>
<proteinExistence type="inferred from homology"/>
<evidence type="ECO:0000313" key="5">
    <source>
        <dbReference type="EMBL" id="KGK36548.1"/>
    </source>
</evidence>
<protein>
    <recommendedName>
        <fullName evidence="7">Protein MKT1</fullName>
    </recommendedName>
</protein>
<gene>
    <name evidence="5" type="ORF">JL09_g4303</name>
</gene>
<dbReference type="InterPro" id="IPR029060">
    <property type="entry name" value="PIN-like_dom_sf"/>
</dbReference>
<dbReference type="Proteomes" id="UP000029867">
    <property type="component" value="Unassembled WGS sequence"/>
</dbReference>
<evidence type="ECO:0000256" key="2">
    <source>
        <dbReference type="ARBA" id="ARBA00024023"/>
    </source>
</evidence>
<evidence type="ECO:0000256" key="1">
    <source>
        <dbReference type="ARBA" id="ARBA00022845"/>
    </source>
</evidence>
<dbReference type="GO" id="GO:0006417">
    <property type="term" value="P:regulation of translation"/>
    <property type="evidence" value="ECO:0007669"/>
    <property type="project" value="UniProtKB-KW"/>
</dbReference>
<evidence type="ECO:0008006" key="7">
    <source>
        <dbReference type="Google" id="ProtNLM"/>
    </source>
</evidence>
<dbReference type="Pfam" id="PF12246">
    <property type="entry name" value="MKT1_C"/>
    <property type="match status" value="1"/>
</dbReference>
<dbReference type="EMBL" id="JQFK01000064">
    <property type="protein sequence ID" value="KGK36548.1"/>
    <property type="molecule type" value="Genomic_DNA"/>
</dbReference>